<proteinExistence type="inferred from homology"/>
<evidence type="ECO:0008006" key="4">
    <source>
        <dbReference type="Google" id="ProtNLM"/>
    </source>
</evidence>
<dbReference type="OrthoDB" id="343907at2759"/>
<organism evidence="2 3">
    <name type="scientific">Ramazzottius varieornatus</name>
    <name type="common">Water bear</name>
    <name type="synonym">Tardigrade</name>
    <dbReference type="NCBI Taxonomy" id="947166"/>
    <lineage>
        <taxon>Eukaryota</taxon>
        <taxon>Metazoa</taxon>
        <taxon>Ecdysozoa</taxon>
        <taxon>Tardigrada</taxon>
        <taxon>Eutardigrada</taxon>
        <taxon>Parachela</taxon>
        <taxon>Hypsibioidea</taxon>
        <taxon>Ramazzottiidae</taxon>
        <taxon>Ramazzottius</taxon>
    </lineage>
</organism>
<keyword evidence="3" id="KW-1185">Reference proteome</keyword>
<evidence type="ECO:0000313" key="3">
    <source>
        <dbReference type="Proteomes" id="UP000186922"/>
    </source>
</evidence>
<dbReference type="EMBL" id="BDGG01000003">
    <property type="protein sequence ID" value="GAU96852.1"/>
    <property type="molecule type" value="Genomic_DNA"/>
</dbReference>
<dbReference type="Gene3D" id="3.30.450.30">
    <property type="entry name" value="Dynein light chain 2a, cytoplasmic"/>
    <property type="match status" value="1"/>
</dbReference>
<dbReference type="Pfam" id="PF08923">
    <property type="entry name" value="MAPKK1_Int"/>
    <property type="match status" value="1"/>
</dbReference>
<dbReference type="AlphaFoldDB" id="A0A1D1V9W5"/>
<dbReference type="SUPFAM" id="SSF103196">
    <property type="entry name" value="Roadblock/LC7 domain"/>
    <property type="match status" value="1"/>
</dbReference>
<protein>
    <recommendedName>
        <fullName evidence="4">Roadblock/LAMTOR2 domain-containing protein</fullName>
    </recommendedName>
</protein>
<comment type="caution">
    <text evidence="2">The sequence shown here is derived from an EMBL/GenBank/DDBJ whole genome shotgun (WGS) entry which is preliminary data.</text>
</comment>
<dbReference type="STRING" id="947166.A0A1D1V9W5"/>
<dbReference type="GO" id="GO:0071986">
    <property type="term" value="C:Ragulator complex"/>
    <property type="evidence" value="ECO:0007669"/>
    <property type="project" value="TreeGrafter"/>
</dbReference>
<accession>A0A1D1V9W5</accession>
<reference evidence="2 3" key="1">
    <citation type="journal article" date="2016" name="Nat. Commun.">
        <title>Extremotolerant tardigrade genome and improved radiotolerance of human cultured cells by tardigrade-unique protein.</title>
        <authorList>
            <person name="Hashimoto T."/>
            <person name="Horikawa D.D."/>
            <person name="Saito Y."/>
            <person name="Kuwahara H."/>
            <person name="Kozuka-Hata H."/>
            <person name="Shin-I T."/>
            <person name="Minakuchi Y."/>
            <person name="Ohishi K."/>
            <person name="Motoyama A."/>
            <person name="Aizu T."/>
            <person name="Enomoto A."/>
            <person name="Kondo K."/>
            <person name="Tanaka S."/>
            <person name="Hara Y."/>
            <person name="Koshikawa S."/>
            <person name="Sagara H."/>
            <person name="Miura T."/>
            <person name="Yokobori S."/>
            <person name="Miyagawa K."/>
            <person name="Suzuki Y."/>
            <person name="Kubo T."/>
            <person name="Oyama M."/>
            <person name="Kohara Y."/>
            <person name="Fujiyama A."/>
            <person name="Arakawa K."/>
            <person name="Katayama T."/>
            <person name="Toyoda A."/>
            <person name="Kunieda T."/>
        </authorList>
    </citation>
    <scope>NUCLEOTIDE SEQUENCE [LARGE SCALE GENOMIC DNA]</scope>
    <source>
        <strain evidence="2 3">YOKOZUNA-1</strain>
    </source>
</reference>
<comment type="similarity">
    <text evidence="1">Belongs to the LAMTOR3 family.</text>
</comment>
<dbReference type="PANTHER" id="PTHR13378">
    <property type="entry name" value="REGULATOR COMPLEX PROTEIN LAMTOR3"/>
    <property type="match status" value="1"/>
</dbReference>
<dbReference type="PANTHER" id="PTHR13378:SF1">
    <property type="entry name" value="RAGULATOR COMPLEX PROTEIN LAMTOR3"/>
    <property type="match status" value="1"/>
</dbReference>
<evidence type="ECO:0000313" key="2">
    <source>
        <dbReference type="EMBL" id="GAU96852.1"/>
    </source>
</evidence>
<dbReference type="InterPro" id="IPR015019">
    <property type="entry name" value="LAMTOR3"/>
</dbReference>
<name>A0A1D1V9W5_RAMVA</name>
<sequence length="122" mass="13362">MAEELKRSIQEVMKATPGVRGVVIGDRDGVPILRVHDETVPETAFRPGFLSSVGFATDQASKLGHGKARHIISIHERHQMIHFQMDPLILTVIADADANTGILLSLDKELSDVMEAVRIAVQ</sequence>
<evidence type="ECO:0000256" key="1">
    <source>
        <dbReference type="ARBA" id="ARBA00005356"/>
    </source>
</evidence>
<gene>
    <name evidence="2" type="primary">RvY_08229-1</name>
    <name evidence="2" type="synonym">RvY_08229.1</name>
    <name evidence="2" type="ORF">RvY_08229</name>
</gene>
<dbReference type="GO" id="GO:0071230">
    <property type="term" value="P:cellular response to amino acid stimulus"/>
    <property type="evidence" value="ECO:0007669"/>
    <property type="project" value="TreeGrafter"/>
</dbReference>
<dbReference type="Proteomes" id="UP000186922">
    <property type="component" value="Unassembled WGS sequence"/>
</dbReference>
<dbReference type="SMART" id="SM01278">
    <property type="entry name" value="MAPKK1_Int"/>
    <property type="match status" value="1"/>
</dbReference>
<dbReference type="GO" id="GO:0032008">
    <property type="term" value="P:positive regulation of TOR signaling"/>
    <property type="evidence" value="ECO:0007669"/>
    <property type="project" value="TreeGrafter"/>
</dbReference>